<dbReference type="PANTHER" id="PTHR42038">
    <property type="match status" value="1"/>
</dbReference>
<evidence type="ECO:0000313" key="7">
    <source>
        <dbReference type="EMBL" id="KAF9734547.1"/>
    </source>
</evidence>
<dbReference type="PANTHER" id="PTHR42038:SF4">
    <property type="entry name" value="INTEGRAL MEMBRANE PROTEIN"/>
    <property type="match status" value="1"/>
</dbReference>
<dbReference type="OrthoDB" id="5294024at2759"/>
<feature type="transmembrane region" description="Helical" evidence="6">
    <location>
        <begin position="211"/>
        <end position="234"/>
    </location>
</feature>
<comment type="subcellular location">
    <subcellularLocation>
        <location evidence="1">Membrane</location>
        <topology evidence="1">Multi-pass membrane protein</topology>
    </subcellularLocation>
</comment>
<feature type="transmembrane region" description="Helical" evidence="6">
    <location>
        <begin position="29"/>
        <end position="52"/>
    </location>
</feature>
<dbReference type="Proteomes" id="UP000756921">
    <property type="component" value="Unassembled WGS sequence"/>
</dbReference>
<dbReference type="Pfam" id="PF25129">
    <property type="entry name" value="Pyr4-TMTC"/>
    <property type="match status" value="1"/>
</dbReference>
<reference evidence="7" key="1">
    <citation type="journal article" date="2020" name="Mol. Plant Microbe Interact.">
        <title>Genome Sequence of the Biocontrol Agent Coniothyrium minitans strain Conio (IMI 134523).</title>
        <authorList>
            <person name="Patel D."/>
            <person name="Shittu T.A."/>
            <person name="Baroncelli R."/>
            <person name="Muthumeenakshi S."/>
            <person name="Osborne T.H."/>
            <person name="Janganan T.K."/>
            <person name="Sreenivasaprasad S."/>
        </authorList>
    </citation>
    <scope>NUCLEOTIDE SEQUENCE</scope>
    <source>
        <strain evidence="7">Conio</strain>
    </source>
</reference>
<proteinExistence type="inferred from homology"/>
<evidence type="ECO:0000256" key="6">
    <source>
        <dbReference type="SAM" id="Phobius"/>
    </source>
</evidence>
<gene>
    <name evidence="7" type="ORF">PMIN01_07450</name>
</gene>
<comment type="similarity">
    <text evidence="2">Belongs to the paxB family.</text>
</comment>
<keyword evidence="5 6" id="KW-0472">Membrane</keyword>
<evidence type="ECO:0000256" key="1">
    <source>
        <dbReference type="ARBA" id="ARBA00004141"/>
    </source>
</evidence>
<evidence type="ECO:0000256" key="3">
    <source>
        <dbReference type="ARBA" id="ARBA00022692"/>
    </source>
</evidence>
<organism evidence="7 8">
    <name type="scientific">Paraphaeosphaeria minitans</name>
    <dbReference type="NCBI Taxonomy" id="565426"/>
    <lineage>
        <taxon>Eukaryota</taxon>
        <taxon>Fungi</taxon>
        <taxon>Dikarya</taxon>
        <taxon>Ascomycota</taxon>
        <taxon>Pezizomycotina</taxon>
        <taxon>Dothideomycetes</taxon>
        <taxon>Pleosporomycetidae</taxon>
        <taxon>Pleosporales</taxon>
        <taxon>Massarineae</taxon>
        <taxon>Didymosphaeriaceae</taxon>
        <taxon>Paraphaeosphaeria</taxon>
    </lineage>
</organism>
<evidence type="ECO:0000313" key="8">
    <source>
        <dbReference type="Proteomes" id="UP000756921"/>
    </source>
</evidence>
<feature type="transmembrane region" description="Helical" evidence="6">
    <location>
        <begin position="147"/>
        <end position="167"/>
    </location>
</feature>
<name>A0A9P6GFA1_9PLEO</name>
<feature type="transmembrane region" description="Helical" evidence="6">
    <location>
        <begin position="179"/>
        <end position="199"/>
    </location>
</feature>
<feature type="transmembrane region" description="Helical" evidence="6">
    <location>
        <begin position="64"/>
        <end position="83"/>
    </location>
</feature>
<dbReference type="EMBL" id="WJXW01000007">
    <property type="protein sequence ID" value="KAF9734547.1"/>
    <property type="molecule type" value="Genomic_DNA"/>
</dbReference>
<dbReference type="GO" id="GO:0016829">
    <property type="term" value="F:lyase activity"/>
    <property type="evidence" value="ECO:0007669"/>
    <property type="project" value="InterPro"/>
</dbReference>
<dbReference type="AlphaFoldDB" id="A0A9P6GFA1"/>
<evidence type="ECO:0000256" key="2">
    <source>
        <dbReference type="ARBA" id="ARBA00006757"/>
    </source>
</evidence>
<comment type="caution">
    <text evidence="7">The sequence shown here is derived from an EMBL/GenBank/DDBJ whole genome shotgun (WGS) entry which is preliminary data.</text>
</comment>
<dbReference type="InterPro" id="IPR039020">
    <property type="entry name" value="PaxB-like"/>
</dbReference>
<keyword evidence="4 6" id="KW-1133">Transmembrane helix</keyword>
<accession>A0A9P6GFA1</accession>
<sequence length="253" mass="29238">MFSYAHATSFTHLIPQPSDLRLQPPESYLLIQDFLILTCALLYALCYFFYTVRTYADRTVAGTPLYMATTMAYELYYALVMTSAESTRFLLWFAMDVVFVGVAVCRCYPRERWGLMVGFLVVGTGVGIAMLRWLGQVWPDEREQLTAYWTGLVLQAPISWGSLILLVQRRDTKGQSLEIWITRYLGCFAAYGVFWWRYVNAPQNWVYVNSSWSWSVILFTLFPETVYPLVYVWAHVQEGKKRGVVANGKLKNL</sequence>
<evidence type="ECO:0000256" key="5">
    <source>
        <dbReference type="ARBA" id="ARBA00023136"/>
    </source>
</evidence>
<feature type="transmembrane region" description="Helical" evidence="6">
    <location>
        <begin position="89"/>
        <end position="108"/>
    </location>
</feature>
<protein>
    <submittedName>
        <fullName evidence="7">Uncharacterized protein</fullName>
    </submittedName>
</protein>
<keyword evidence="3 6" id="KW-0812">Transmembrane</keyword>
<evidence type="ECO:0000256" key="4">
    <source>
        <dbReference type="ARBA" id="ARBA00022989"/>
    </source>
</evidence>
<dbReference type="GO" id="GO:0016020">
    <property type="term" value="C:membrane"/>
    <property type="evidence" value="ECO:0007669"/>
    <property type="project" value="UniProtKB-SubCell"/>
</dbReference>
<keyword evidence="8" id="KW-1185">Reference proteome</keyword>
<feature type="transmembrane region" description="Helical" evidence="6">
    <location>
        <begin position="115"/>
        <end position="135"/>
    </location>
</feature>